<comment type="subcellular location">
    <subcellularLocation>
        <location evidence="1">Cell membrane</location>
        <topology evidence="1">Single-pass membrane protein</topology>
    </subcellularLocation>
</comment>
<proteinExistence type="predicted"/>
<dbReference type="GO" id="GO:0005886">
    <property type="term" value="C:plasma membrane"/>
    <property type="evidence" value="ECO:0007669"/>
    <property type="project" value="UniProtKB-SubCell"/>
</dbReference>
<gene>
    <name evidence="8" type="ORF">COU32_02755</name>
</gene>
<protein>
    <submittedName>
        <fullName evidence="8">PspC domain-containing protein</fullName>
    </submittedName>
</protein>
<evidence type="ECO:0000256" key="5">
    <source>
        <dbReference type="ARBA" id="ARBA00023136"/>
    </source>
</evidence>
<organism evidence="8 9">
    <name type="scientific">Candidatus Magasanikbacteria bacterium CG10_big_fil_rev_8_21_14_0_10_42_10</name>
    <dbReference type="NCBI Taxonomy" id="1974649"/>
    <lineage>
        <taxon>Bacteria</taxon>
        <taxon>Candidatus Magasanikiibacteriota</taxon>
    </lineage>
</organism>
<dbReference type="PANTHER" id="PTHR33885">
    <property type="entry name" value="PHAGE SHOCK PROTEIN C"/>
    <property type="match status" value="1"/>
</dbReference>
<keyword evidence="5 6" id="KW-0472">Membrane</keyword>
<evidence type="ECO:0000256" key="6">
    <source>
        <dbReference type="SAM" id="Phobius"/>
    </source>
</evidence>
<accession>A0A2H0TXR3</accession>
<dbReference type="PANTHER" id="PTHR33885:SF3">
    <property type="entry name" value="PHAGE SHOCK PROTEIN C"/>
    <property type="match status" value="1"/>
</dbReference>
<dbReference type="Pfam" id="PF04024">
    <property type="entry name" value="PspC"/>
    <property type="match status" value="1"/>
</dbReference>
<evidence type="ECO:0000256" key="2">
    <source>
        <dbReference type="ARBA" id="ARBA00022475"/>
    </source>
</evidence>
<dbReference type="Proteomes" id="UP000231530">
    <property type="component" value="Unassembled WGS sequence"/>
</dbReference>
<name>A0A2H0TXR3_9BACT</name>
<dbReference type="EMBL" id="PFBY01000033">
    <property type="protein sequence ID" value="PIR76296.1"/>
    <property type="molecule type" value="Genomic_DNA"/>
</dbReference>
<keyword evidence="4 6" id="KW-1133">Transmembrane helix</keyword>
<reference evidence="9" key="1">
    <citation type="submission" date="2017-09" db="EMBL/GenBank/DDBJ databases">
        <title>Depth-based differentiation of microbial function through sediment-hosted aquifers and enrichment of novel symbionts in the deep terrestrial subsurface.</title>
        <authorList>
            <person name="Probst A.J."/>
            <person name="Ladd B."/>
            <person name="Jarett J.K."/>
            <person name="Geller-Mcgrath D.E."/>
            <person name="Sieber C.M.K."/>
            <person name="Emerson J.B."/>
            <person name="Anantharaman K."/>
            <person name="Thomas B.C."/>
            <person name="Malmstrom R."/>
            <person name="Stieglmeier M."/>
            <person name="Klingl A."/>
            <person name="Woyke T."/>
            <person name="Ryan C.M."/>
            <person name="Banfield J.F."/>
        </authorList>
    </citation>
    <scope>NUCLEOTIDE SEQUENCE [LARGE SCALE GENOMIC DNA]</scope>
</reference>
<dbReference type="AlphaFoldDB" id="A0A2H0TXR3"/>
<keyword evidence="2" id="KW-1003">Cell membrane</keyword>
<evidence type="ECO:0000256" key="3">
    <source>
        <dbReference type="ARBA" id="ARBA00022692"/>
    </source>
</evidence>
<evidence type="ECO:0000313" key="9">
    <source>
        <dbReference type="Proteomes" id="UP000231530"/>
    </source>
</evidence>
<keyword evidence="3 6" id="KW-0812">Transmembrane</keyword>
<comment type="caution">
    <text evidence="8">The sequence shown here is derived from an EMBL/GenBank/DDBJ whole genome shotgun (WGS) entry which is preliminary data.</text>
</comment>
<evidence type="ECO:0000256" key="4">
    <source>
        <dbReference type="ARBA" id="ARBA00022989"/>
    </source>
</evidence>
<evidence type="ECO:0000259" key="7">
    <source>
        <dbReference type="Pfam" id="PF04024"/>
    </source>
</evidence>
<sequence>MKKLYRNTKKGILFGILAGIGDYVNLDPTVIRIIFLFLLLATGVFPFVILYILGYYFIPVKPPYTVVDEQ</sequence>
<dbReference type="InterPro" id="IPR007168">
    <property type="entry name" value="Phageshock_PspC_N"/>
</dbReference>
<feature type="domain" description="Phage shock protein PspC N-terminal" evidence="7">
    <location>
        <begin position="2"/>
        <end position="60"/>
    </location>
</feature>
<feature type="transmembrane region" description="Helical" evidence="6">
    <location>
        <begin position="33"/>
        <end position="58"/>
    </location>
</feature>
<evidence type="ECO:0000313" key="8">
    <source>
        <dbReference type="EMBL" id="PIR76296.1"/>
    </source>
</evidence>
<evidence type="ECO:0000256" key="1">
    <source>
        <dbReference type="ARBA" id="ARBA00004162"/>
    </source>
</evidence>
<dbReference type="InterPro" id="IPR052027">
    <property type="entry name" value="PspC"/>
</dbReference>